<dbReference type="AlphaFoldDB" id="A0A0F9LK55"/>
<protein>
    <submittedName>
        <fullName evidence="1">Uncharacterized protein</fullName>
    </submittedName>
</protein>
<proteinExistence type="predicted"/>
<sequence>MSFQSWQETLITSQGDGATITAAAATSMLPAAAVYTLPANFFDVIGKQVMIKASGRITSVITTPGTARYDVRLGGGVVFDGLATLLDTVAGHTTVAWDLEILLTCRVIGATANLFGIGKWASEDLLGVPATAPKGVLTAMLPWDTTPAVGSNFDSTTSQTVDVQFTQTAATGSMTCHQYSLISMN</sequence>
<organism evidence="1">
    <name type="scientific">marine sediment metagenome</name>
    <dbReference type="NCBI Taxonomy" id="412755"/>
    <lineage>
        <taxon>unclassified sequences</taxon>
        <taxon>metagenomes</taxon>
        <taxon>ecological metagenomes</taxon>
    </lineage>
</organism>
<gene>
    <name evidence="1" type="ORF">LCGC14_1570670</name>
</gene>
<accession>A0A0F9LK55</accession>
<dbReference type="EMBL" id="LAZR01012247">
    <property type="protein sequence ID" value="KKM27840.1"/>
    <property type="molecule type" value="Genomic_DNA"/>
</dbReference>
<evidence type="ECO:0000313" key="1">
    <source>
        <dbReference type="EMBL" id="KKM27840.1"/>
    </source>
</evidence>
<reference evidence="1" key="1">
    <citation type="journal article" date="2015" name="Nature">
        <title>Complex archaea that bridge the gap between prokaryotes and eukaryotes.</title>
        <authorList>
            <person name="Spang A."/>
            <person name="Saw J.H."/>
            <person name="Jorgensen S.L."/>
            <person name="Zaremba-Niedzwiedzka K."/>
            <person name="Martijn J."/>
            <person name="Lind A.E."/>
            <person name="van Eijk R."/>
            <person name="Schleper C."/>
            <person name="Guy L."/>
            <person name="Ettema T.J."/>
        </authorList>
    </citation>
    <scope>NUCLEOTIDE SEQUENCE</scope>
</reference>
<name>A0A0F9LK55_9ZZZZ</name>
<comment type="caution">
    <text evidence="1">The sequence shown here is derived from an EMBL/GenBank/DDBJ whole genome shotgun (WGS) entry which is preliminary data.</text>
</comment>